<keyword evidence="8" id="KW-1185">Reference proteome</keyword>
<dbReference type="HAMAP" id="MF_00198">
    <property type="entry name" value="Spermidine_synth"/>
    <property type="match status" value="1"/>
</dbReference>
<comment type="caution">
    <text evidence="7">The sequence shown here is derived from an EMBL/GenBank/DDBJ whole genome shotgun (WGS) entry which is preliminary data.</text>
</comment>
<dbReference type="Proteomes" id="UP001595969">
    <property type="component" value="Unassembled WGS sequence"/>
</dbReference>
<dbReference type="PANTHER" id="PTHR11558">
    <property type="entry name" value="SPERMIDINE/SPERMINE SYNTHASE"/>
    <property type="match status" value="1"/>
</dbReference>
<keyword evidence="4" id="KW-0745">Spermidine biosynthesis</keyword>
<dbReference type="InterPro" id="IPR030374">
    <property type="entry name" value="PABS"/>
</dbReference>
<keyword evidence="2 4" id="KW-0808">Transferase</keyword>
<gene>
    <name evidence="4 7" type="primary">speE</name>
    <name evidence="7" type="ORF">ACFO5I_01800</name>
</gene>
<evidence type="ECO:0000256" key="4">
    <source>
        <dbReference type="HAMAP-Rule" id="MF_00198"/>
    </source>
</evidence>
<feature type="active site" description="Proton acceptor" evidence="4 5">
    <location>
        <position position="155"/>
    </location>
</feature>
<feature type="domain" description="PABS" evidence="6">
    <location>
        <begin position="2"/>
        <end position="237"/>
    </location>
</feature>
<evidence type="ECO:0000256" key="1">
    <source>
        <dbReference type="ARBA" id="ARBA00007867"/>
    </source>
</evidence>
<dbReference type="EC" id="2.5.1.16" evidence="4"/>
<dbReference type="PANTHER" id="PTHR11558:SF11">
    <property type="entry name" value="SPERMIDINE SYNTHASE"/>
    <property type="match status" value="1"/>
</dbReference>
<feature type="binding site" evidence="4">
    <location>
        <position position="106"/>
    </location>
    <ligand>
        <name>S-methyl-5'-thioadenosine</name>
        <dbReference type="ChEBI" id="CHEBI:17509"/>
    </ligand>
</feature>
<evidence type="ECO:0000313" key="8">
    <source>
        <dbReference type="Proteomes" id="UP001595969"/>
    </source>
</evidence>
<dbReference type="InterPro" id="IPR029063">
    <property type="entry name" value="SAM-dependent_MTases_sf"/>
</dbReference>
<comment type="function">
    <text evidence="4">Catalyzes the irreversible transfer of a propylamine group from the amino donor S-adenosylmethioninamine (decarboxy-AdoMet) to putrescine (1,4-diaminobutane) to yield spermidine.</text>
</comment>
<dbReference type="InterPro" id="IPR035246">
    <property type="entry name" value="Spermidine_synt_N"/>
</dbReference>
<proteinExistence type="inferred from homology"/>
<dbReference type="SUPFAM" id="SSF53335">
    <property type="entry name" value="S-adenosyl-L-methionine-dependent methyltransferases"/>
    <property type="match status" value="1"/>
</dbReference>
<evidence type="ECO:0000256" key="2">
    <source>
        <dbReference type="ARBA" id="ARBA00022679"/>
    </source>
</evidence>
<dbReference type="InterPro" id="IPR037163">
    <property type="entry name" value="Spermidine_synt_N_sf"/>
</dbReference>
<dbReference type="Pfam" id="PF17284">
    <property type="entry name" value="Spermine_synt_N"/>
    <property type="match status" value="1"/>
</dbReference>
<name>A0ABV9MTJ5_9ENTE</name>
<comment type="catalytic activity">
    <reaction evidence="4">
        <text>S-adenosyl 3-(methylsulfanyl)propylamine + putrescine = S-methyl-5'-thioadenosine + spermidine + H(+)</text>
        <dbReference type="Rhea" id="RHEA:12721"/>
        <dbReference type="ChEBI" id="CHEBI:15378"/>
        <dbReference type="ChEBI" id="CHEBI:17509"/>
        <dbReference type="ChEBI" id="CHEBI:57443"/>
        <dbReference type="ChEBI" id="CHEBI:57834"/>
        <dbReference type="ChEBI" id="CHEBI:326268"/>
        <dbReference type="EC" id="2.5.1.16"/>
    </reaction>
</comment>
<organism evidence="7 8">
    <name type="scientific">Enterococcus lemanii</name>
    <dbReference type="NCBI Taxonomy" id="1159752"/>
    <lineage>
        <taxon>Bacteria</taxon>
        <taxon>Bacillati</taxon>
        <taxon>Bacillota</taxon>
        <taxon>Bacilli</taxon>
        <taxon>Lactobacillales</taxon>
        <taxon>Enterococcaceae</taxon>
        <taxon>Enterococcus</taxon>
    </lineage>
</organism>
<feature type="binding site" evidence="4">
    <location>
        <begin position="137"/>
        <end position="138"/>
    </location>
    <ligand>
        <name>S-methyl-5'-thioadenosine</name>
        <dbReference type="ChEBI" id="CHEBI:17509"/>
    </ligand>
</feature>
<dbReference type="EMBL" id="JBHSGS010000009">
    <property type="protein sequence ID" value="MFC4718481.1"/>
    <property type="molecule type" value="Genomic_DNA"/>
</dbReference>
<dbReference type="NCBIfam" id="TIGR00417">
    <property type="entry name" value="speE"/>
    <property type="match status" value="1"/>
</dbReference>
<dbReference type="Gene3D" id="2.30.140.10">
    <property type="entry name" value="Spermidine synthase, tetramerisation domain"/>
    <property type="match status" value="1"/>
</dbReference>
<dbReference type="RefSeq" id="WP_204654151.1">
    <property type="nucleotide sequence ID" value="NZ_JAFBFD010000021.1"/>
</dbReference>
<accession>A0ABV9MTJ5</accession>
<dbReference type="PROSITE" id="PS51006">
    <property type="entry name" value="PABS_2"/>
    <property type="match status" value="1"/>
</dbReference>
<dbReference type="GO" id="GO:0004766">
    <property type="term" value="F:spermidine synthase activity"/>
    <property type="evidence" value="ECO:0007669"/>
    <property type="project" value="UniProtKB-EC"/>
</dbReference>
<dbReference type="Gene3D" id="3.40.50.150">
    <property type="entry name" value="Vaccinia Virus protein VP39"/>
    <property type="match status" value="1"/>
</dbReference>
<evidence type="ECO:0000256" key="5">
    <source>
        <dbReference type="PROSITE-ProRule" id="PRU00354"/>
    </source>
</evidence>
<comment type="similarity">
    <text evidence="1 4">Belongs to the spermidine/spermine synthase family.</text>
</comment>
<sequence length="279" mass="32539">MDLWFSEYHQEGVKLSINVDREVFSCQSEYHHIALFDSKEFGRILTLDGELINTEKDEFFYSEMMVHVPLAVQPLIRNVLVIGGCDGGVLRELEKYESIETIDVVELDEKVIQVCQKYFPKNQETFSDKRVRLHFQDGLKFVRGKEAAYDLIIVDTANPFGINESLFTREFYGNCYKALREEGTLISQHANGFYEEDEEAFRHIRHRLISVFPINKIYMSSVPSYAAGYLLFGYSAKKANPETDIQVAQWEAQKIHTRYYNPEIHRGAFYLPNYIKELI</sequence>
<dbReference type="NCBIfam" id="NF002010">
    <property type="entry name" value="PRK00811.1"/>
    <property type="match status" value="1"/>
</dbReference>
<dbReference type="CDD" id="cd02440">
    <property type="entry name" value="AdoMet_MTases"/>
    <property type="match status" value="1"/>
</dbReference>
<comment type="subunit">
    <text evidence="4">Homodimer or homotetramer.</text>
</comment>
<evidence type="ECO:0000256" key="3">
    <source>
        <dbReference type="ARBA" id="ARBA00023115"/>
    </source>
</evidence>
<keyword evidence="3 4" id="KW-0620">Polyamine biosynthesis</keyword>
<comment type="pathway">
    <text evidence="4">Amine and polyamine biosynthesis; spermidine biosynthesis; spermidine from putrescine: step 1/1.</text>
</comment>
<reference evidence="8" key="1">
    <citation type="journal article" date="2019" name="Int. J. Syst. Evol. Microbiol.">
        <title>The Global Catalogue of Microorganisms (GCM) 10K type strain sequencing project: providing services to taxonomists for standard genome sequencing and annotation.</title>
        <authorList>
            <consortium name="The Broad Institute Genomics Platform"/>
            <consortium name="The Broad Institute Genome Sequencing Center for Infectious Disease"/>
            <person name="Wu L."/>
            <person name="Ma J."/>
        </authorList>
    </citation>
    <scope>NUCLEOTIDE SEQUENCE [LARGE SCALE GENOMIC DNA]</scope>
    <source>
        <strain evidence="8">CGMCC 1.19032</strain>
    </source>
</reference>
<evidence type="ECO:0000313" key="7">
    <source>
        <dbReference type="EMBL" id="MFC4718481.1"/>
    </source>
</evidence>
<dbReference type="Pfam" id="PF01564">
    <property type="entry name" value="Spermine_synth"/>
    <property type="match status" value="1"/>
</dbReference>
<protein>
    <recommendedName>
        <fullName evidence="4">Polyamine aminopropyltransferase</fullName>
    </recommendedName>
    <alternativeName>
        <fullName evidence="4">Putrescine aminopropyltransferase</fullName>
        <shortName evidence="4">PAPT</shortName>
    </alternativeName>
    <alternativeName>
        <fullName evidence="4">Spermidine synthase</fullName>
        <shortName evidence="4">SPDS</shortName>
        <shortName evidence="4">SPDSY</shortName>
        <ecNumber evidence="4">2.5.1.16</ecNumber>
    </alternativeName>
</protein>
<evidence type="ECO:0000259" key="6">
    <source>
        <dbReference type="PROSITE" id="PS51006"/>
    </source>
</evidence>
<comment type="caution">
    <text evidence="4">Lacks conserved residue(s) required for the propagation of feature annotation.</text>
</comment>
<dbReference type="InterPro" id="IPR001045">
    <property type="entry name" value="Spermi_synthase"/>
</dbReference>
<feature type="binding site" evidence="4">
    <location>
        <position position="86"/>
    </location>
    <ligand>
        <name>spermidine</name>
        <dbReference type="ChEBI" id="CHEBI:57834"/>
    </ligand>
</feature>